<feature type="binding site" evidence="7">
    <location>
        <position position="417"/>
    </location>
    <ligand>
        <name>Mn(2+)</name>
        <dbReference type="ChEBI" id="CHEBI:29035"/>
        <label>1</label>
    </ligand>
</feature>
<dbReference type="InterPro" id="IPR048819">
    <property type="entry name" value="PepQ_N"/>
</dbReference>
<protein>
    <recommendedName>
        <fullName evidence="7">Xaa-Pro dipeptidase</fullName>
        <shortName evidence="7">X-Pro dipeptidase</shortName>
        <ecNumber evidence="7">3.4.13.9</ecNumber>
    </recommendedName>
    <alternativeName>
        <fullName evidence="7">Imidodipeptidase</fullName>
    </alternativeName>
    <alternativeName>
        <fullName evidence="7">Proline dipeptidase</fullName>
        <shortName evidence="7">Prolidase</shortName>
    </alternativeName>
</protein>
<dbReference type="EC" id="3.4.13.9" evidence="7"/>
<dbReference type="Gene3D" id="3.40.350.10">
    <property type="entry name" value="Creatinase/prolidase N-terminal domain"/>
    <property type="match status" value="1"/>
</dbReference>
<dbReference type="GO" id="GO:0016795">
    <property type="term" value="F:phosphoric triester hydrolase activity"/>
    <property type="evidence" value="ECO:0007669"/>
    <property type="project" value="InterPro"/>
</dbReference>
<dbReference type="HAMAP" id="MF_01279">
    <property type="entry name" value="X_Pro_dipeptid"/>
    <property type="match status" value="1"/>
</dbReference>
<feature type="binding site" evidence="7">
    <location>
        <position position="417"/>
    </location>
    <ligand>
        <name>Mn(2+)</name>
        <dbReference type="ChEBI" id="CHEBI:29035"/>
        <label>2</label>
    </ligand>
</feature>
<comment type="cofactor">
    <cofactor evidence="7">
        <name>Mn(2+)</name>
        <dbReference type="ChEBI" id="CHEBI:29035"/>
    </cofactor>
    <text evidence="7">Binds 2 manganese ions per subunit.</text>
</comment>
<feature type="binding site" evidence="7">
    <location>
        <position position="256"/>
    </location>
    <ligand>
        <name>Mn(2+)</name>
        <dbReference type="ChEBI" id="CHEBI:29035"/>
        <label>1</label>
    </ligand>
</feature>
<dbReference type="PANTHER" id="PTHR43226">
    <property type="entry name" value="XAA-PRO AMINOPEPTIDASE 3"/>
    <property type="match status" value="1"/>
</dbReference>
<feature type="binding site" evidence="7">
    <location>
        <position position="256"/>
    </location>
    <ligand>
        <name>Mn(2+)</name>
        <dbReference type="ChEBI" id="CHEBI:29035"/>
        <label>2</label>
    </ligand>
</feature>
<dbReference type="Pfam" id="PF21216">
    <property type="entry name" value="PepQ_N"/>
    <property type="match status" value="1"/>
</dbReference>
<feature type="binding site" evidence="7">
    <location>
        <position position="381"/>
    </location>
    <ligand>
        <name>Mn(2+)</name>
        <dbReference type="ChEBI" id="CHEBI:29035"/>
        <label>1</label>
    </ligand>
</feature>
<evidence type="ECO:0000256" key="4">
    <source>
        <dbReference type="ARBA" id="ARBA00022997"/>
    </source>
</evidence>
<keyword evidence="5 7" id="KW-0482">Metalloprotease</keyword>
<dbReference type="GO" id="GO:0008235">
    <property type="term" value="F:metalloexopeptidase activity"/>
    <property type="evidence" value="ECO:0007669"/>
    <property type="project" value="UniProtKB-UniRule"/>
</dbReference>
<evidence type="ECO:0000259" key="9">
    <source>
        <dbReference type="Pfam" id="PF21216"/>
    </source>
</evidence>
<proteinExistence type="inferred from homology"/>
<keyword evidence="11" id="KW-1185">Reference proteome</keyword>
<dbReference type="GO" id="GO:0102009">
    <property type="term" value="F:proline dipeptidase activity"/>
    <property type="evidence" value="ECO:0007669"/>
    <property type="project" value="UniProtKB-EC"/>
</dbReference>
<reference evidence="10 11" key="2">
    <citation type="submission" date="2018-12" db="EMBL/GenBank/DDBJ databases">
        <title>Simiduia agarivorans gen. nov., sp. nov., a marine, agarolytic bacterium isolated from shallow coastal water from Keelung, Taiwan.</title>
        <authorList>
            <person name="Shieh W.Y."/>
        </authorList>
    </citation>
    <scope>NUCLEOTIDE SEQUENCE [LARGE SCALE GENOMIC DNA]</scope>
    <source>
        <strain evidence="10 11">GTF-13</strain>
    </source>
</reference>
<comment type="catalytic activity">
    <reaction evidence="7">
        <text>Xaa-L-Pro dipeptide + H2O = an L-alpha-amino acid + L-proline</text>
        <dbReference type="Rhea" id="RHEA:76407"/>
        <dbReference type="ChEBI" id="CHEBI:15377"/>
        <dbReference type="ChEBI" id="CHEBI:59869"/>
        <dbReference type="ChEBI" id="CHEBI:60039"/>
        <dbReference type="ChEBI" id="CHEBI:195196"/>
        <dbReference type="EC" id="3.4.13.9"/>
    </reaction>
</comment>
<dbReference type="InterPro" id="IPR036005">
    <property type="entry name" value="Creatinase/aminopeptidase-like"/>
</dbReference>
<evidence type="ECO:0000256" key="1">
    <source>
        <dbReference type="ARBA" id="ARBA00022670"/>
    </source>
</evidence>
<evidence type="ECO:0000259" key="8">
    <source>
        <dbReference type="Pfam" id="PF00557"/>
    </source>
</evidence>
<comment type="similarity">
    <text evidence="7">Belongs to the peptidase M24B family. Bacterial-type prolidase subfamily.</text>
</comment>
<feature type="domain" description="Peptidase M24" evidence="8">
    <location>
        <begin position="168"/>
        <end position="421"/>
    </location>
</feature>
<reference evidence="10 11" key="1">
    <citation type="submission" date="2018-08" db="EMBL/GenBank/DDBJ databases">
        <authorList>
            <person name="Khan S.A."/>
        </authorList>
    </citation>
    <scope>NUCLEOTIDE SEQUENCE [LARGE SCALE GENOMIC DNA]</scope>
    <source>
        <strain evidence="10 11">GTF-13</strain>
    </source>
</reference>
<organism evidence="10 11">
    <name type="scientific">Aestuariirhabdus litorea</name>
    <dbReference type="NCBI Taxonomy" id="2528527"/>
    <lineage>
        <taxon>Bacteria</taxon>
        <taxon>Pseudomonadati</taxon>
        <taxon>Pseudomonadota</taxon>
        <taxon>Gammaproteobacteria</taxon>
        <taxon>Oceanospirillales</taxon>
        <taxon>Aestuariirhabdaceae</taxon>
        <taxon>Aestuariirhabdus</taxon>
    </lineage>
</organism>
<keyword evidence="1 7" id="KW-0645">Protease</keyword>
<comment type="caution">
    <text evidence="10">The sequence shown here is derived from an EMBL/GenBank/DDBJ whole genome shotgun (WGS) entry which is preliminary data.</text>
</comment>
<dbReference type="InterPro" id="IPR029149">
    <property type="entry name" value="Creatin/AminoP/Spt16_N"/>
</dbReference>
<feature type="domain" description="Xaa-Pro dipeptidase N-terminal" evidence="9">
    <location>
        <begin position="7"/>
        <end position="156"/>
    </location>
</feature>
<dbReference type="SUPFAM" id="SSF55920">
    <property type="entry name" value="Creatinase/aminopeptidase"/>
    <property type="match status" value="1"/>
</dbReference>
<name>A0A3P3VMK1_9GAMM</name>
<evidence type="ECO:0000313" key="10">
    <source>
        <dbReference type="EMBL" id="RRJ83850.1"/>
    </source>
</evidence>
<dbReference type="Gene3D" id="3.90.230.10">
    <property type="entry name" value="Creatinase/methionine aminopeptidase superfamily"/>
    <property type="match status" value="1"/>
</dbReference>
<keyword evidence="3 7" id="KW-0378">Hydrolase</keyword>
<dbReference type="Pfam" id="PF00557">
    <property type="entry name" value="Peptidase_M24"/>
    <property type="match status" value="1"/>
</dbReference>
<keyword evidence="6 7" id="KW-0464">Manganese</keyword>
<dbReference type="GO" id="GO:0004177">
    <property type="term" value="F:aminopeptidase activity"/>
    <property type="evidence" value="ECO:0007669"/>
    <property type="project" value="TreeGrafter"/>
</dbReference>
<evidence type="ECO:0000256" key="5">
    <source>
        <dbReference type="ARBA" id="ARBA00023049"/>
    </source>
</evidence>
<evidence type="ECO:0000256" key="3">
    <source>
        <dbReference type="ARBA" id="ARBA00022801"/>
    </source>
</evidence>
<keyword evidence="4 7" id="KW-0224">Dipeptidase</keyword>
<feature type="binding site" evidence="7">
    <location>
        <position position="336"/>
    </location>
    <ligand>
        <name>Mn(2+)</name>
        <dbReference type="ChEBI" id="CHEBI:29035"/>
        <label>1</label>
    </ligand>
</feature>
<dbReference type="NCBIfam" id="NF010133">
    <property type="entry name" value="PRK13607.1"/>
    <property type="match status" value="1"/>
</dbReference>
<dbReference type="InterPro" id="IPR022846">
    <property type="entry name" value="X_Pro_dipept"/>
</dbReference>
<gene>
    <name evidence="7" type="primary">pepQ</name>
    <name evidence="10" type="ORF">D0544_01655</name>
</gene>
<dbReference type="InterPro" id="IPR000994">
    <property type="entry name" value="Pept_M24"/>
</dbReference>
<dbReference type="GO" id="GO:0005829">
    <property type="term" value="C:cytosol"/>
    <property type="evidence" value="ECO:0007669"/>
    <property type="project" value="TreeGrafter"/>
</dbReference>
<evidence type="ECO:0000256" key="2">
    <source>
        <dbReference type="ARBA" id="ARBA00022723"/>
    </source>
</evidence>
<dbReference type="PANTHER" id="PTHR43226:SF8">
    <property type="entry name" value="XAA-PRO DIPEPTIDASE"/>
    <property type="match status" value="1"/>
</dbReference>
<dbReference type="InterPro" id="IPR052433">
    <property type="entry name" value="X-Pro_dipept-like"/>
</dbReference>
<evidence type="ECO:0000256" key="7">
    <source>
        <dbReference type="HAMAP-Rule" id="MF_01279"/>
    </source>
</evidence>
<comment type="function">
    <text evidence="7">Splits dipeptides with a prolyl residue in the C-terminal position.</text>
</comment>
<dbReference type="GO" id="GO:0046872">
    <property type="term" value="F:metal ion binding"/>
    <property type="evidence" value="ECO:0007669"/>
    <property type="project" value="UniProtKB-KW"/>
</dbReference>
<dbReference type="Proteomes" id="UP000280792">
    <property type="component" value="Unassembled WGS sequence"/>
</dbReference>
<dbReference type="AlphaFoldDB" id="A0A3P3VMK1"/>
<feature type="binding site" evidence="7">
    <location>
        <position position="245"/>
    </location>
    <ligand>
        <name>Mn(2+)</name>
        <dbReference type="ChEBI" id="CHEBI:29035"/>
        <label>2</label>
    </ligand>
</feature>
<dbReference type="EMBL" id="QWEZ01000001">
    <property type="protein sequence ID" value="RRJ83850.1"/>
    <property type="molecule type" value="Genomic_DNA"/>
</dbReference>
<evidence type="ECO:0000313" key="11">
    <source>
        <dbReference type="Proteomes" id="UP000280792"/>
    </source>
</evidence>
<sequence length="439" mass="48421">MRDIQVLYQAHLQQLLSETGPLLESLGYQGLLVASGSPRPCFLDDHDYPFVVNPHFKRWLPLTDNPHCYLLLRVGERPRLLYHQPRDYWHAAAGAAEGYWVDSFDIEPVADAEAALKTLAGWDLHGVACIAEAPEPAAELPGVATNPPALMAALHYARACKSEYELHCLREANRIAAKGHRAARDAFFGGDSELEVHLRYLAACGHTEAQSPYGNIVAFNQNAAILHNDRYGVKPPAQRHSFLIDAGATFEGYIADITRTYAAREGLFADLVARMDQEQQGIASEVKAGVEFVALHERMHQRLAAVLSDSGILNCDADTAFGEGITRLFFPHGLGHLIGLQTHDVGGWQINAAGDRCPPHSDYPALRLQRTLQERMAVTIEPGLYFIDQLLEPQRENPHLNWPLIDTLRPCGGIRIEDTLVALPGGAENLTRPAFTALD</sequence>
<dbReference type="GO" id="GO:0006508">
    <property type="term" value="P:proteolysis"/>
    <property type="evidence" value="ECO:0007669"/>
    <property type="project" value="UniProtKB-KW"/>
</dbReference>
<dbReference type="RefSeq" id="WP_125014217.1">
    <property type="nucleotide sequence ID" value="NZ_QWEZ01000001.1"/>
</dbReference>
<evidence type="ECO:0000256" key="6">
    <source>
        <dbReference type="ARBA" id="ARBA00023211"/>
    </source>
</evidence>
<accession>A0A3P3VMK1</accession>
<keyword evidence="2 7" id="KW-0479">Metal-binding</keyword>